<sequence length="364" mass="40062">MQEMHTLILPCPQPFSSAMSVVALADTKCRNKKAAHRRDASDELDVFEAARYYAGIADATSLRSGTAAPHRATKEERRALVGGGGERRSVDVPMRMGALPSHYSHRGEKETKEKIKSKQPISPGGRLASFLNSFFHQGSSKKKSKSVTTTRSCKGDQDDQEISPNGRRKRRSSISHSHSTSSSKSSFLYSSSSGIRTPPLAYPGGKEKEVNARTRRRNKCSGQRTPTASSCPPCKEVLHEGRSNYGDLPWERSRRASTNGILEKGTAAVCSGRSCLEGYAAYGSGFAEKKWVLNEDGKGMVRRDLLQAAEVHPTERNMWRREEVEDGGESDSSSDLFELPNYELVHPSSGLPVYETTNMESIKT</sequence>
<keyword evidence="5" id="KW-0472">Membrane</keyword>
<evidence type="ECO:0000256" key="2">
    <source>
        <dbReference type="ARBA" id="ARBA00010067"/>
    </source>
</evidence>
<feature type="compositionally biased region" description="Basic and acidic residues" evidence="7">
    <location>
        <begin position="105"/>
        <end position="116"/>
    </location>
</feature>
<feature type="compositionally biased region" description="Basic and acidic residues" evidence="7">
    <location>
        <begin position="72"/>
        <end position="90"/>
    </location>
</feature>
<gene>
    <name evidence="8" type="ORF">g.5985</name>
</gene>
<organism evidence="8">
    <name type="scientific">Anthurium amnicola</name>
    <dbReference type="NCBI Taxonomy" id="1678845"/>
    <lineage>
        <taxon>Eukaryota</taxon>
        <taxon>Viridiplantae</taxon>
        <taxon>Streptophyta</taxon>
        <taxon>Embryophyta</taxon>
        <taxon>Tracheophyta</taxon>
        <taxon>Spermatophyta</taxon>
        <taxon>Magnoliopsida</taxon>
        <taxon>Liliopsida</taxon>
        <taxon>Araceae</taxon>
        <taxon>Pothoideae</taxon>
        <taxon>Potheae</taxon>
        <taxon>Anthurium</taxon>
    </lineage>
</organism>
<evidence type="ECO:0000256" key="7">
    <source>
        <dbReference type="SAM" id="MobiDB-lite"/>
    </source>
</evidence>
<feature type="compositionally biased region" description="Low complexity" evidence="7">
    <location>
        <begin position="174"/>
        <end position="193"/>
    </location>
</feature>
<proteinExistence type="inferred from homology"/>
<comment type="subcellular location">
    <subcellularLocation>
        <location evidence="1">Cell membrane</location>
    </subcellularLocation>
</comment>
<dbReference type="InterPro" id="IPR039621">
    <property type="entry name" value="BG1-like"/>
</dbReference>
<comment type="similarity">
    <text evidence="2">Belongs to the BIG GRAIN 1 (BG1) plant protein family.</text>
</comment>
<protein>
    <submittedName>
        <fullName evidence="8">Uncharacterized protein</fullName>
    </submittedName>
</protein>
<evidence type="ECO:0000256" key="6">
    <source>
        <dbReference type="ARBA" id="ARBA00023294"/>
    </source>
</evidence>
<keyword evidence="6" id="KW-0927">Auxin signaling pathway</keyword>
<dbReference type="PANTHER" id="PTHR33541:SF11">
    <property type="entry name" value="PROTEIN BIG GRAIN 1-LIKE E"/>
    <property type="match status" value="1"/>
</dbReference>
<dbReference type="PANTHER" id="PTHR33541">
    <property type="entry name" value="PROTEIN BIG GRAIN 1-LIKE A-RELATED"/>
    <property type="match status" value="1"/>
</dbReference>
<evidence type="ECO:0000256" key="4">
    <source>
        <dbReference type="ARBA" id="ARBA00022475"/>
    </source>
</evidence>
<evidence type="ECO:0000256" key="5">
    <source>
        <dbReference type="ARBA" id="ARBA00023136"/>
    </source>
</evidence>
<dbReference type="GO" id="GO:0009734">
    <property type="term" value="P:auxin-activated signaling pathway"/>
    <property type="evidence" value="ECO:0007669"/>
    <property type="project" value="UniProtKB-KW"/>
</dbReference>
<accession>A0A1D1Y1K7</accession>
<evidence type="ECO:0000313" key="8">
    <source>
        <dbReference type="EMBL" id="JAT48501.1"/>
    </source>
</evidence>
<dbReference type="EMBL" id="GDJX01019435">
    <property type="protein sequence ID" value="JAT48501.1"/>
    <property type="molecule type" value="Transcribed_RNA"/>
</dbReference>
<name>A0A1D1Y1K7_9ARAE</name>
<evidence type="ECO:0000256" key="3">
    <source>
        <dbReference type="ARBA" id="ARBA00022448"/>
    </source>
</evidence>
<keyword evidence="4" id="KW-1003">Cell membrane</keyword>
<feature type="region of interest" description="Disordered" evidence="7">
    <location>
        <begin position="65"/>
        <end position="233"/>
    </location>
</feature>
<reference evidence="8" key="1">
    <citation type="submission" date="2015-07" db="EMBL/GenBank/DDBJ databases">
        <title>Transcriptome Assembly of Anthurium amnicola.</title>
        <authorList>
            <person name="Suzuki J."/>
        </authorList>
    </citation>
    <scope>NUCLEOTIDE SEQUENCE</scope>
</reference>
<evidence type="ECO:0000256" key="1">
    <source>
        <dbReference type="ARBA" id="ARBA00004236"/>
    </source>
</evidence>
<keyword evidence="3" id="KW-0813">Transport</keyword>
<feature type="compositionally biased region" description="Polar residues" evidence="7">
    <location>
        <begin position="220"/>
        <end position="230"/>
    </location>
</feature>
<dbReference type="AlphaFoldDB" id="A0A1D1Y1K7"/>
<dbReference type="GO" id="GO:0005886">
    <property type="term" value="C:plasma membrane"/>
    <property type="evidence" value="ECO:0007669"/>
    <property type="project" value="UniProtKB-SubCell"/>
</dbReference>